<dbReference type="EMBL" id="CADCTQ010000430">
    <property type="protein sequence ID" value="CAA9298267.1"/>
    <property type="molecule type" value="Genomic_DNA"/>
</dbReference>
<dbReference type="InterPro" id="IPR051533">
    <property type="entry name" value="WaaL-like"/>
</dbReference>
<dbReference type="PANTHER" id="PTHR37422">
    <property type="entry name" value="TEICHURONIC ACID BIOSYNTHESIS PROTEIN TUAE"/>
    <property type="match status" value="1"/>
</dbReference>
<comment type="subcellular location">
    <subcellularLocation>
        <location evidence="1">Membrane</location>
        <topology evidence="1">Multi-pass membrane protein</topology>
    </subcellularLocation>
</comment>
<feature type="transmembrane region" description="Helical" evidence="5">
    <location>
        <begin position="98"/>
        <end position="117"/>
    </location>
</feature>
<evidence type="ECO:0000313" key="7">
    <source>
        <dbReference type="EMBL" id="CAA9298267.1"/>
    </source>
</evidence>
<feature type="transmembrane region" description="Helical" evidence="5">
    <location>
        <begin position="75"/>
        <end position="92"/>
    </location>
</feature>
<feature type="transmembrane region" description="Helical" evidence="5">
    <location>
        <begin position="129"/>
        <end position="152"/>
    </location>
</feature>
<dbReference type="Pfam" id="PF04932">
    <property type="entry name" value="Wzy_C"/>
    <property type="match status" value="1"/>
</dbReference>
<gene>
    <name evidence="7" type="ORF">AVDCRST_MAG56-5192</name>
</gene>
<name>A0A6J4K9C2_9SPHI</name>
<dbReference type="InterPro" id="IPR007016">
    <property type="entry name" value="O-antigen_ligase-rel_domated"/>
</dbReference>
<evidence type="ECO:0000259" key="6">
    <source>
        <dbReference type="Pfam" id="PF04932"/>
    </source>
</evidence>
<keyword evidence="2 5" id="KW-0812">Transmembrane</keyword>
<evidence type="ECO:0000256" key="5">
    <source>
        <dbReference type="SAM" id="Phobius"/>
    </source>
</evidence>
<feature type="transmembrane region" description="Helical" evidence="5">
    <location>
        <begin position="213"/>
        <end position="241"/>
    </location>
</feature>
<accession>A0A6J4K9C2</accession>
<feature type="domain" description="O-antigen ligase-related" evidence="6">
    <location>
        <begin position="209"/>
        <end position="373"/>
    </location>
</feature>
<feature type="transmembrane region" description="Helical" evidence="5">
    <location>
        <begin position="386"/>
        <end position="403"/>
    </location>
</feature>
<dbReference type="GO" id="GO:0016020">
    <property type="term" value="C:membrane"/>
    <property type="evidence" value="ECO:0007669"/>
    <property type="project" value="UniProtKB-SubCell"/>
</dbReference>
<protein>
    <recommendedName>
        <fullName evidence="6">O-antigen ligase-related domain-containing protein</fullName>
    </recommendedName>
</protein>
<keyword evidence="4 5" id="KW-0472">Membrane</keyword>
<evidence type="ECO:0000256" key="4">
    <source>
        <dbReference type="ARBA" id="ARBA00023136"/>
    </source>
</evidence>
<organism evidence="7">
    <name type="scientific">uncultured Cytophagales bacterium</name>
    <dbReference type="NCBI Taxonomy" id="158755"/>
    <lineage>
        <taxon>Bacteria</taxon>
        <taxon>Pseudomonadati</taxon>
        <taxon>Bacteroidota</taxon>
        <taxon>Sphingobacteriia</taxon>
        <taxon>Sphingobacteriales</taxon>
        <taxon>environmental samples</taxon>
    </lineage>
</organism>
<reference evidence="7" key="1">
    <citation type="submission" date="2020-02" db="EMBL/GenBank/DDBJ databases">
        <authorList>
            <person name="Meier V. D."/>
        </authorList>
    </citation>
    <scope>NUCLEOTIDE SEQUENCE</scope>
    <source>
        <strain evidence="7">AVDCRST_MAG56</strain>
    </source>
</reference>
<feature type="transmembrane region" description="Helical" evidence="5">
    <location>
        <begin position="247"/>
        <end position="267"/>
    </location>
</feature>
<feature type="transmembrane region" description="Helical" evidence="5">
    <location>
        <begin position="172"/>
        <end position="192"/>
    </location>
</feature>
<feature type="transmembrane region" description="Helical" evidence="5">
    <location>
        <begin position="357"/>
        <end position="380"/>
    </location>
</feature>
<sequence>MPPEFSLRSLLPPGPNGVKRLYPAVYFYALLLIVVTMPYAYAVNSTTAFILAGFWLLGGDWAGKWQRLRRRPLAWLFMAPYLMEILGMLYTHRPAEGLFVLQKKVLLFAFPLLLATIPPLSRRQVRHVLLAFVASCVAGSLYCLGSGLYYALVLGQPDRLFYHELARFINMQGIYLSLYTGFCILVLVHCVLHEWQTLSPAFRRAALATAVYLTGFTVLLSVRTALAALAFLGAGLLLRFFYVHRRLAVGLAAITAALLLLAGLLYLNPVSKQKFAEAFSTGETIPLHQATDQSLGRNWGGKALRFAIWQCTANVVRQRPLFGVGTGSTQDALQAGYKACNFDFAYRFNRYNAHNQFLETWVGLGLAGLTLLLAALLVPLYRALRAAHYLYVLLIVFFAINSLTESTLERQKGVLFYAFFNALLAFHGHQDSAREVTRRFPES</sequence>
<dbReference type="AlphaFoldDB" id="A0A6J4K9C2"/>
<dbReference type="PANTHER" id="PTHR37422:SF13">
    <property type="entry name" value="LIPOPOLYSACCHARIDE BIOSYNTHESIS PROTEIN PA4999-RELATED"/>
    <property type="match status" value="1"/>
</dbReference>
<evidence type="ECO:0000256" key="2">
    <source>
        <dbReference type="ARBA" id="ARBA00022692"/>
    </source>
</evidence>
<evidence type="ECO:0000256" key="3">
    <source>
        <dbReference type="ARBA" id="ARBA00022989"/>
    </source>
</evidence>
<feature type="transmembrane region" description="Helical" evidence="5">
    <location>
        <begin position="21"/>
        <end position="41"/>
    </location>
</feature>
<keyword evidence="3 5" id="KW-1133">Transmembrane helix</keyword>
<proteinExistence type="predicted"/>
<evidence type="ECO:0000256" key="1">
    <source>
        <dbReference type="ARBA" id="ARBA00004141"/>
    </source>
</evidence>